<organism evidence="2">
    <name type="scientific">metagenome</name>
    <dbReference type="NCBI Taxonomy" id="256318"/>
    <lineage>
        <taxon>unclassified sequences</taxon>
        <taxon>metagenomes</taxon>
    </lineage>
</organism>
<feature type="transmembrane region" description="Helical" evidence="1">
    <location>
        <begin position="20"/>
        <end position="39"/>
    </location>
</feature>
<keyword evidence="1" id="KW-0472">Membrane</keyword>
<keyword evidence="1" id="KW-1133">Transmembrane helix</keyword>
<evidence type="ECO:0008006" key="3">
    <source>
        <dbReference type="Google" id="ProtNLM"/>
    </source>
</evidence>
<protein>
    <recommendedName>
        <fullName evidence="3">DUF485 domain-containing protein</fullName>
    </recommendedName>
</protein>
<evidence type="ECO:0000256" key="1">
    <source>
        <dbReference type="SAM" id="Phobius"/>
    </source>
</evidence>
<feature type="transmembrane region" description="Helical" evidence="1">
    <location>
        <begin position="73"/>
        <end position="94"/>
    </location>
</feature>
<proteinExistence type="predicted"/>
<dbReference type="InterPro" id="IPR007436">
    <property type="entry name" value="DUF485"/>
</dbReference>
<dbReference type="InterPro" id="IPR052959">
    <property type="entry name" value="Inner_membrane_assoc"/>
</dbReference>
<dbReference type="AlphaFoldDB" id="A0A380THW4"/>
<accession>A0A380THW4</accession>
<name>A0A380THW4_9ZZZZ</name>
<keyword evidence="1" id="KW-0812">Transmembrane</keyword>
<sequence>MHDHEQRLHAISAHRWRIAFVLSAIMLAAYYGFILLVAADVGVIQEMVRAGKSIPAAGLGGQITLGMRLSDGLSVGVLLGALVIVFAWVLTIIYTKWANGVYDREIEELSHLAR</sequence>
<dbReference type="PANTHER" id="PTHR38598:SF1">
    <property type="entry name" value="INNER MEMBRANE PROTEIN YJCH"/>
    <property type="match status" value="1"/>
</dbReference>
<dbReference type="Pfam" id="PF04341">
    <property type="entry name" value="DUF485"/>
    <property type="match status" value="2"/>
</dbReference>
<reference evidence="2" key="1">
    <citation type="submission" date="2018-07" db="EMBL/GenBank/DDBJ databases">
        <authorList>
            <person name="Quirk P.G."/>
            <person name="Krulwich T.A."/>
        </authorList>
    </citation>
    <scope>NUCLEOTIDE SEQUENCE</scope>
</reference>
<dbReference type="PANTHER" id="PTHR38598">
    <property type="entry name" value="INNER MEMBRANE PROTEIN YJCH"/>
    <property type="match status" value="1"/>
</dbReference>
<dbReference type="GO" id="GO:0005886">
    <property type="term" value="C:plasma membrane"/>
    <property type="evidence" value="ECO:0007669"/>
    <property type="project" value="TreeGrafter"/>
</dbReference>
<gene>
    <name evidence="2" type="ORF">DF3PB_570004</name>
</gene>
<dbReference type="EMBL" id="UIDG01000523">
    <property type="protein sequence ID" value="SUS08062.1"/>
    <property type="molecule type" value="Genomic_DNA"/>
</dbReference>
<evidence type="ECO:0000313" key="2">
    <source>
        <dbReference type="EMBL" id="SUS08062.1"/>
    </source>
</evidence>